<name>A0A0K2UPN0_LEPSM</name>
<evidence type="ECO:0000313" key="1">
    <source>
        <dbReference type="EMBL" id="CDW40000.1"/>
    </source>
</evidence>
<dbReference type="AlphaFoldDB" id="A0A0K2UPN0"/>
<protein>
    <submittedName>
        <fullName evidence="1">Uncharacterized protein</fullName>
    </submittedName>
</protein>
<dbReference type="EMBL" id="HACA01022639">
    <property type="protein sequence ID" value="CDW40000.1"/>
    <property type="molecule type" value="Transcribed_RNA"/>
</dbReference>
<organism evidence="1">
    <name type="scientific">Lepeophtheirus salmonis</name>
    <name type="common">Salmon louse</name>
    <name type="synonym">Caligus salmonis</name>
    <dbReference type="NCBI Taxonomy" id="72036"/>
    <lineage>
        <taxon>Eukaryota</taxon>
        <taxon>Metazoa</taxon>
        <taxon>Ecdysozoa</taxon>
        <taxon>Arthropoda</taxon>
        <taxon>Crustacea</taxon>
        <taxon>Multicrustacea</taxon>
        <taxon>Hexanauplia</taxon>
        <taxon>Copepoda</taxon>
        <taxon>Siphonostomatoida</taxon>
        <taxon>Caligidae</taxon>
        <taxon>Lepeophtheirus</taxon>
    </lineage>
</organism>
<reference evidence="1" key="1">
    <citation type="submission" date="2014-05" db="EMBL/GenBank/DDBJ databases">
        <authorList>
            <person name="Chronopoulou M."/>
        </authorList>
    </citation>
    <scope>NUCLEOTIDE SEQUENCE</scope>
    <source>
        <tissue evidence="1">Whole organism</tissue>
    </source>
</reference>
<proteinExistence type="predicted"/>
<sequence length="48" mass="5945">MTFQFRNEKISFIFEQLKLATQPYNPRRYFLRNFGNSFYRAQNFTSLL</sequence>
<accession>A0A0K2UPN0</accession>